<feature type="domain" description="Pectinesterase inhibitor" evidence="2">
    <location>
        <begin position="26"/>
        <end position="158"/>
    </location>
</feature>
<keyword evidence="4" id="KW-1185">Reference proteome</keyword>
<dbReference type="OMA" id="RKMGTNC"/>
<dbReference type="GO" id="GO:0004857">
    <property type="term" value="F:enzyme inhibitor activity"/>
    <property type="evidence" value="ECO:0007669"/>
    <property type="project" value="InterPro"/>
</dbReference>
<dbReference type="KEGG" id="eus:EUTSA_v10024081mg"/>
<dbReference type="SUPFAM" id="SSF101148">
    <property type="entry name" value="Plant invertase/pectin methylesterase inhibitor"/>
    <property type="match status" value="1"/>
</dbReference>
<dbReference type="InterPro" id="IPR035513">
    <property type="entry name" value="Invertase/methylesterase_inhib"/>
</dbReference>
<evidence type="ECO:0000313" key="3">
    <source>
        <dbReference type="EMBL" id="ESQ29406.1"/>
    </source>
</evidence>
<dbReference type="InterPro" id="IPR006501">
    <property type="entry name" value="Pectinesterase_inhib_dom"/>
</dbReference>
<dbReference type="Gene3D" id="1.20.140.40">
    <property type="entry name" value="Invertase/pectin methylesterase inhibitor family protein"/>
    <property type="match status" value="1"/>
</dbReference>
<keyword evidence="1" id="KW-0732">Signal</keyword>
<dbReference type="EMBL" id="KI517881">
    <property type="protein sequence ID" value="ESQ29406.1"/>
    <property type="molecule type" value="Genomic_DNA"/>
</dbReference>
<dbReference type="STRING" id="72664.V4MDT6"/>
<sequence>MAGCYKNQLYLTAIAVTVILWVASQTVEAHFNRLCAQTAYPTLCQPLVKGSNLKRAVHSTICALENKTKQAIADAARFKNGNQQVAICHATLTDAAFNLAKAKTSIKKRNVLSLKMFLTAAVSDYGVCVNGFIDSRQVNAVQNAADALRKMGTNCLFLATLIDDRCNVIIIEFLISNIFLAN</sequence>
<dbReference type="Proteomes" id="UP000030689">
    <property type="component" value="Unassembled WGS sequence"/>
</dbReference>
<dbReference type="Gramene" id="ESQ29406">
    <property type="protein sequence ID" value="ESQ29406"/>
    <property type="gene ID" value="EUTSA_v10024081mg"/>
</dbReference>
<reference evidence="3 4" key="1">
    <citation type="journal article" date="2013" name="Front. Plant Sci.">
        <title>The Reference Genome of the Halophytic Plant Eutrema salsugineum.</title>
        <authorList>
            <person name="Yang R."/>
            <person name="Jarvis D.E."/>
            <person name="Chen H."/>
            <person name="Beilstein M.A."/>
            <person name="Grimwood J."/>
            <person name="Jenkins J."/>
            <person name="Shu S."/>
            <person name="Prochnik S."/>
            <person name="Xin M."/>
            <person name="Ma C."/>
            <person name="Schmutz J."/>
            <person name="Wing R.A."/>
            <person name="Mitchell-Olds T."/>
            <person name="Schumaker K.S."/>
            <person name="Wang X."/>
        </authorList>
    </citation>
    <scope>NUCLEOTIDE SEQUENCE [LARGE SCALE GENOMIC DNA]</scope>
</reference>
<evidence type="ECO:0000259" key="2">
    <source>
        <dbReference type="SMART" id="SM00856"/>
    </source>
</evidence>
<evidence type="ECO:0000256" key="1">
    <source>
        <dbReference type="SAM" id="SignalP"/>
    </source>
</evidence>
<dbReference type="AlphaFoldDB" id="V4MDT6"/>
<feature type="signal peptide" evidence="1">
    <location>
        <begin position="1"/>
        <end position="29"/>
    </location>
</feature>
<dbReference type="CDD" id="cd15800">
    <property type="entry name" value="PMEI-like_2"/>
    <property type="match status" value="1"/>
</dbReference>
<dbReference type="eggNOG" id="ENOG502R1FC">
    <property type="taxonomic scope" value="Eukaryota"/>
</dbReference>
<protein>
    <recommendedName>
        <fullName evidence="2">Pectinesterase inhibitor domain-containing protein</fullName>
    </recommendedName>
</protein>
<accession>V4MDT6</accession>
<gene>
    <name evidence="3" type="ORF">EUTSA_v10024081mg</name>
</gene>
<feature type="chain" id="PRO_5004722650" description="Pectinesterase inhibitor domain-containing protein" evidence="1">
    <location>
        <begin position="30"/>
        <end position="182"/>
    </location>
</feature>
<proteinExistence type="predicted"/>
<dbReference type="Pfam" id="PF04043">
    <property type="entry name" value="PMEI"/>
    <property type="match status" value="1"/>
</dbReference>
<evidence type="ECO:0000313" key="4">
    <source>
        <dbReference type="Proteomes" id="UP000030689"/>
    </source>
</evidence>
<dbReference type="SMART" id="SM00856">
    <property type="entry name" value="PMEI"/>
    <property type="match status" value="1"/>
</dbReference>
<organism evidence="3 4">
    <name type="scientific">Eutrema salsugineum</name>
    <name type="common">Saltwater cress</name>
    <name type="synonym">Sisymbrium salsugineum</name>
    <dbReference type="NCBI Taxonomy" id="72664"/>
    <lineage>
        <taxon>Eukaryota</taxon>
        <taxon>Viridiplantae</taxon>
        <taxon>Streptophyta</taxon>
        <taxon>Embryophyta</taxon>
        <taxon>Tracheophyta</taxon>
        <taxon>Spermatophyta</taxon>
        <taxon>Magnoliopsida</taxon>
        <taxon>eudicotyledons</taxon>
        <taxon>Gunneridae</taxon>
        <taxon>Pentapetalae</taxon>
        <taxon>rosids</taxon>
        <taxon>malvids</taxon>
        <taxon>Brassicales</taxon>
        <taxon>Brassicaceae</taxon>
        <taxon>Eutremeae</taxon>
        <taxon>Eutrema</taxon>
    </lineage>
</organism>
<name>V4MDT6_EUTSA</name>